<evidence type="ECO:0008006" key="3">
    <source>
        <dbReference type="Google" id="ProtNLM"/>
    </source>
</evidence>
<dbReference type="InterPro" id="IPR043519">
    <property type="entry name" value="NT_sf"/>
</dbReference>
<dbReference type="EMBL" id="VLKR01000029">
    <property type="protein sequence ID" value="TWI16483.1"/>
    <property type="molecule type" value="Genomic_DNA"/>
</dbReference>
<accession>A0A562M9A2</accession>
<reference evidence="1 2" key="1">
    <citation type="journal article" date="2015" name="Stand. Genomic Sci.">
        <title>Genomic Encyclopedia of Bacterial and Archaeal Type Strains, Phase III: the genomes of soil and plant-associated and newly described type strains.</title>
        <authorList>
            <person name="Whitman W.B."/>
            <person name="Woyke T."/>
            <person name="Klenk H.P."/>
            <person name="Zhou Y."/>
            <person name="Lilburn T.G."/>
            <person name="Beck B.J."/>
            <person name="De Vos P."/>
            <person name="Vandamme P."/>
            <person name="Eisen J.A."/>
            <person name="Garrity G."/>
            <person name="Hugenholtz P."/>
            <person name="Kyrpides N.C."/>
        </authorList>
    </citation>
    <scope>NUCLEOTIDE SEQUENCE [LARGE SCALE GENOMIC DNA]</scope>
    <source>
        <strain evidence="1 2">CGMCC 1.6855</strain>
    </source>
</reference>
<dbReference type="RefSeq" id="WP_208734343.1">
    <property type="nucleotide sequence ID" value="NZ_JBARTG010000056.1"/>
</dbReference>
<evidence type="ECO:0000313" key="2">
    <source>
        <dbReference type="Proteomes" id="UP000315908"/>
    </source>
</evidence>
<gene>
    <name evidence="1" type="ORF">IQ31_04327</name>
</gene>
<evidence type="ECO:0000313" key="1">
    <source>
        <dbReference type="EMBL" id="TWI16483.1"/>
    </source>
</evidence>
<comment type="caution">
    <text evidence="1">The sequence shown here is derived from an EMBL/GenBank/DDBJ whole genome shotgun (WGS) entry which is preliminary data.</text>
</comment>
<name>A0A562M9A2_9SPHI</name>
<organism evidence="1 2">
    <name type="scientific">Sphingobacterium siyangense</name>
    <dbReference type="NCBI Taxonomy" id="459529"/>
    <lineage>
        <taxon>Bacteria</taxon>
        <taxon>Pseudomonadati</taxon>
        <taxon>Bacteroidota</taxon>
        <taxon>Sphingobacteriia</taxon>
        <taxon>Sphingobacteriales</taxon>
        <taxon>Sphingobacteriaceae</taxon>
        <taxon>Sphingobacterium</taxon>
    </lineage>
</organism>
<dbReference type="Proteomes" id="UP000315908">
    <property type="component" value="Unassembled WGS sequence"/>
</dbReference>
<dbReference type="Gene3D" id="3.30.460.40">
    <property type="match status" value="1"/>
</dbReference>
<dbReference type="SUPFAM" id="SSF81301">
    <property type="entry name" value="Nucleotidyltransferase"/>
    <property type="match status" value="1"/>
</dbReference>
<sequence length="101" mass="11882">MDIFDQEILEFWQNLEQSNVAYIMIGGYATNLHGFQRFTGDLDIWIKDSLDNRKRLREVFRLSDLGDIPQLETIPFVVGWTDFHLNNGLRLDILTDMKGYI</sequence>
<protein>
    <recommendedName>
        <fullName evidence="3">Nucleotidyltransferase DUF2204</fullName>
    </recommendedName>
</protein>
<dbReference type="AlphaFoldDB" id="A0A562M9A2"/>
<proteinExistence type="predicted"/>